<dbReference type="InterPro" id="IPR009071">
    <property type="entry name" value="HMG_box_dom"/>
</dbReference>
<evidence type="ECO:0000256" key="2">
    <source>
        <dbReference type="ARBA" id="ARBA00023125"/>
    </source>
</evidence>
<feature type="domain" description="HMG box" evidence="6">
    <location>
        <begin position="241"/>
        <end position="305"/>
    </location>
</feature>
<dbReference type="EMBL" id="JBAWTH010000036">
    <property type="protein sequence ID" value="KAL2284530.1"/>
    <property type="molecule type" value="Genomic_DNA"/>
</dbReference>
<dbReference type="PANTHER" id="PTHR48112:SF32">
    <property type="entry name" value="HIGH MOBILITY GROUP PROTEIN B3"/>
    <property type="match status" value="1"/>
</dbReference>
<feature type="compositionally biased region" description="Low complexity" evidence="5">
    <location>
        <begin position="59"/>
        <end position="83"/>
    </location>
</feature>
<evidence type="ECO:0000313" key="8">
    <source>
        <dbReference type="Proteomes" id="UP001600888"/>
    </source>
</evidence>
<evidence type="ECO:0000313" key="7">
    <source>
        <dbReference type="EMBL" id="KAL2284530.1"/>
    </source>
</evidence>
<organism evidence="7 8">
    <name type="scientific">Diaporthe vaccinii</name>
    <dbReference type="NCBI Taxonomy" id="105482"/>
    <lineage>
        <taxon>Eukaryota</taxon>
        <taxon>Fungi</taxon>
        <taxon>Dikarya</taxon>
        <taxon>Ascomycota</taxon>
        <taxon>Pezizomycotina</taxon>
        <taxon>Sordariomycetes</taxon>
        <taxon>Sordariomycetidae</taxon>
        <taxon>Diaporthales</taxon>
        <taxon>Diaporthaceae</taxon>
        <taxon>Diaporthe</taxon>
        <taxon>Diaporthe eres species complex</taxon>
    </lineage>
</organism>
<dbReference type="SUPFAM" id="SSF47095">
    <property type="entry name" value="HMG-box"/>
    <property type="match status" value="1"/>
</dbReference>
<gene>
    <name evidence="7" type="ORF">FJTKL_08902</name>
</gene>
<keyword evidence="2 4" id="KW-0238">DNA-binding</keyword>
<accession>A0ABR4EQB9</accession>
<evidence type="ECO:0000256" key="5">
    <source>
        <dbReference type="SAM" id="MobiDB-lite"/>
    </source>
</evidence>
<proteinExistence type="predicted"/>
<evidence type="ECO:0000259" key="6">
    <source>
        <dbReference type="PROSITE" id="PS50118"/>
    </source>
</evidence>
<dbReference type="Pfam" id="PF00505">
    <property type="entry name" value="HMG_box"/>
    <property type="match status" value="1"/>
</dbReference>
<evidence type="ECO:0000256" key="4">
    <source>
        <dbReference type="PROSITE-ProRule" id="PRU00267"/>
    </source>
</evidence>
<feature type="region of interest" description="Disordered" evidence="5">
    <location>
        <begin position="57"/>
        <end position="112"/>
    </location>
</feature>
<keyword evidence="8" id="KW-1185">Reference proteome</keyword>
<dbReference type="PANTHER" id="PTHR48112">
    <property type="entry name" value="HIGH MOBILITY GROUP PROTEIN DSP1"/>
    <property type="match status" value="1"/>
</dbReference>
<sequence length="306" mass="33829">MLSATMRSAATQALRPCARGLPAKSLPSRGAIVRQSFLVAPSYKSRVAVRGFATATASKTTGRTAAKPATKTKAAPKAKGTATKAKKTAKAPAKKKKAVAKPKRPVVKKKKELTPEQKQVVLKRELKRKSLTGQEPKNLPATKWLVFMSSALKGKPSNGISDTSKRMTAISAEFKSLPPAELERLEDIATQNKAVNAGNWKTWVESHSVTEIREANVARRRLKRDFKITPFPIRLVDERVPKRPAGPYAYFVKAKRTDTTDEPGKIFGKELSEQWHALSPTEKKPYQDLATADYARFHKEMEKLSI</sequence>
<dbReference type="InterPro" id="IPR050342">
    <property type="entry name" value="HMGB"/>
</dbReference>
<feature type="compositionally biased region" description="Basic residues" evidence="5">
    <location>
        <begin position="84"/>
        <end position="111"/>
    </location>
</feature>
<dbReference type="SMART" id="SM00398">
    <property type="entry name" value="HMG"/>
    <property type="match status" value="1"/>
</dbReference>
<dbReference type="Proteomes" id="UP001600888">
    <property type="component" value="Unassembled WGS sequence"/>
</dbReference>
<evidence type="ECO:0000256" key="3">
    <source>
        <dbReference type="ARBA" id="ARBA00023242"/>
    </source>
</evidence>
<protein>
    <recommendedName>
        <fullName evidence="6">HMG box domain-containing protein</fullName>
    </recommendedName>
</protein>
<comment type="caution">
    <text evidence="7">The sequence shown here is derived from an EMBL/GenBank/DDBJ whole genome shotgun (WGS) entry which is preliminary data.</text>
</comment>
<comment type="subcellular location">
    <subcellularLocation>
        <location evidence="1">Nucleus</location>
    </subcellularLocation>
</comment>
<reference evidence="7 8" key="1">
    <citation type="submission" date="2024-03" db="EMBL/GenBank/DDBJ databases">
        <title>A high-quality draft genome sequence of Diaporthe vaccinii, a causative agent of upright dieback and viscid rot disease in cranberry plants.</title>
        <authorList>
            <person name="Sarrasin M."/>
            <person name="Lang B.F."/>
            <person name="Burger G."/>
        </authorList>
    </citation>
    <scope>NUCLEOTIDE SEQUENCE [LARGE SCALE GENOMIC DNA]</scope>
    <source>
        <strain evidence="7 8">IS7</strain>
    </source>
</reference>
<feature type="DNA-binding region" description="HMG box" evidence="4">
    <location>
        <begin position="241"/>
        <end position="305"/>
    </location>
</feature>
<name>A0ABR4EQB9_9PEZI</name>
<keyword evidence="3 4" id="KW-0539">Nucleus</keyword>
<evidence type="ECO:0000256" key="1">
    <source>
        <dbReference type="ARBA" id="ARBA00004123"/>
    </source>
</evidence>
<dbReference type="InterPro" id="IPR036910">
    <property type="entry name" value="HMG_box_dom_sf"/>
</dbReference>
<dbReference type="Gene3D" id="1.10.30.10">
    <property type="entry name" value="High mobility group box domain"/>
    <property type="match status" value="2"/>
</dbReference>
<dbReference type="PROSITE" id="PS50118">
    <property type="entry name" value="HMG_BOX_2"/>
    <property type="match status" value="1"/>
</dbReference>